<dbReference type="GO" id="GO:0000272">
    <property type="term" value="P:polysaccharide catabolic process"/>
    <property type="evidence" value="ECO:0007669"/>
    <property type="project" value="UniProtKB-KW"/>
</dbReference>
<evidence type="ECO:0000313" key="7">
    <source>
        <dbReference type="Proteomes" id="UP000430692"/>
    </source>
</evidence>
<dbReference type="SMART" id="SM00495">
    <property type="entry name" value="ChtBD3"/>
    <property type="match status" value="1"/>
</dbReference>
<dbReference type="RefSeq" id="WP_160801267.1">
    <property type="nucleotide sequence ID" value="NZ_WUUL01000005.1"/>
</dbReference>
<sequence length="193" mass="21673">MTKPKKMLESRLDCLAKQVAFEKLVKMKRYRMIGCSISLSVVVFVTYSIISPIPVSEEYIYSIKKNRASSLSDVPISTKKTKMDKPPQIKKVPESKAILPPKTTAITTTKESLPVNKKMVADSPTEIEKPKEDAPSATVPQKAYPVWDDSVDYQVGDRVTYKDHIYEANQANSGKPPDEKGLIFGGYWDEVKE</sequence>
<dbReference type="SUPFAM" id="SSF51055">
    <property type="entry name" value="Carbohydrate binding domain"/>
    <property type="match status" value="1"/>
</dbReference>
<evidence type="ECO:0000313" key="6">
    <source>
        <dbReference type="EMBL" id="MXQ53910.1"/>
    </source>
</evidence>
<evidence type="ECO:0000256" key="1">
    <source>
        <dbReference type="ARBA" id="ARBA00022801"/>
    </source>
</evidence>
<evidence type="ECO:0000256" key="4">
    <source>
        <dbReference type="SAM" id="Phobius"/>
    </source>
</evidence>
<feature type="transmembrane region" description="Helical" evidence="4">
    <location>
        <begin position="30"/>
        <end position="50"/>
    </location>
</feature>
<protein>
    <recommendedName>
        <fullName evidence="5">Chitin-binding type-3 domain-containing protein</fullName>
    </recommendedName>
</protein>
<dbReference type="InterPro" id="IPR036573">
    <property type="entry name" value="CBM_sf_5/12"/>
</dbReference>
<keyword evidence="2" id="KW-0624">Polysaccharide degradation</keyword>
<keyword evidence="4" id="KW-1133">Transmembrane helix</keyword>
<keyword evidence="7" id="KW-1185">Reference proteome</keyword>
<evidence type="ECO:0000256" key="2">
    <source>
        <dbReference type="ARBA" id="ARBA00023326"/>
    </source>
</evidence>
<feature type="domain" description="Chitin-binding type-3" evidence="5">
    <location>
        <begin position="144"/>
        <end position="191"/>
    </location>
</feature>
<dbReference type="EMBL" id="WUUL01000005">
    <property type="protein sequence ID" value="MXQ53910.1"/>
    <property type="molecule type" value="Genomic_DNA"/>
</dbReference>
<dbReference type="InterPro" id="IPR003610">
    <property type="entry name" value="CBM5/12"/>
</dbReference>
<dbReference type="GO" id="GO:0030246">
    <property type="term" value="F:carbohydrate binding"/>
    <property type="evidence" value="ECO:0007669"/>
    <property type="project" value="InterPro"/>
</dbReference>
<organism evidence="6 7">
    <name type="scientific">Shimazuella alba</name>
    <dbReference type="NCBI Taxonomy" id="2690964"/>
    <lineage>
        <taxon>Bacteria</taxon>
        <taxon>Bacillati</taxon>
        <taxon>Bacillota</taxon>
        <taxon>Bacilli</taxon>
        <taxon>Bacillales</taxon>
        <taxon>Thermoactinomycetaceae</taxon>
        <taxon>Shimazuella</taxon>
    </lineage>
</organism>
<gene>
    <name evidence="6" type="ORF">GSM42_09315</name>
</gene>
<dbReference type="Proteomes" id="UP000430692">
    <property type="component" value="Unassembled WGS sequence"/>
</dbReference>
<evidence type="ECO:0000256" key="3">
    <source>
        <dbReference type="SAM" id="MobiDB-lite"/>
    </source>
</evidence>
<dbReference type="AlphaFoldDB" id="A0A6I4VVM3"/>
<dbReference type="GO" id="GO:0005576">
    <property type="term" value="C:extracellular region"/>
    <property type="evidence" value="ECO:0007669"/>
    <property type="project" value="InterPro"/>
</dbReference>
<comment type="caution">
    <text evidence="6">The sequence shown here is derived from an EMBL/GenBank/DDBJ whole genome shotgun (WGS) entry which is preliminary data.</text>
</comment>
<dbReference type="GO" id="GO:0004553">
    <property type="term" value="F:hydrolase activity, hydrolyzing O-glycosyl compounds"/>
    <property type="evidence" value="ECO:0007669"/>
    <property type="project" value="InterPro"/>
</dbReference>
<dbReference type="Pfam" id="PF02839">
    <property type="entry name" value="CBM_5_12"/>
    <property type="match status" value="1"/>
</dbReference>
<feature type="region of interest" description="Disordered" evidence="3">
    <location>
        <begin position="122"/>
        <end position="141"/>
    </location>
</feature>
<name>A0A6I4VVM3_9BACL</name>
<accession>A0A6I4VVM3</accession>
<keyword evidence="4" id="KW-0812">Transmembrane</keyword>
<reference evidence="6 7" key="1">
    <citation type="submission" date="2019-12" db="EMBL/GenBank/DDBJ databases">
        <title>Whole-genome analyses of novel actinobacteria.</title>
        <authorList>
            <person name="Sahin N."/>
            <person name="Saygin H."/>
        </authorList>
    </citation>
    <scope>NUCLEOTIDE SEQUENCE [LARGE SCALE GENOMIC DNA]</scope>
    <source>
        <strain evidence="6 7">KC615</strain>
    </source>
</reference>
<keyword evidence="4" id="KW-0472">Membrane</keyword>
<proteinExistence type="predicted"/>
<dbReference type="Gene3D" id="2.10.10.20">
    <property type="entry name" value="Carbohydrate-binding module superfamily 5/12"/>
    <property type="match status" value="1"/>
</dbReference>
<evidence type="ECO:0000259" key="5">
    <source>
        <dbReference type="SMART" id="SM00495"/>
    </source>
</evidence>
<keyword evidence="1" id="KW-0378">Hydrolase</keyword>
<keyword evidence="2" id="KW-0119">Carbohydrate metabolism</keyword>